<name>A0A420DHA0_9RHOB</name>
<dbReference type="EMBL" id="RAQK01000002">
    <property type="protein sequence ID" value="RKE93602.1"/>
    <property type="molecule type" value="Genomic_DNA"/>
</dbReference>
<accession>A0A420DHA0</accession>
<dbReference type="RefSeq" id="WP_025062349.1">
    <property type="nucleotide sequence ID" value="NZ_RAQK01000002.1"/>
</dbReference>
<evidence type="ECO:0000313" key="2">
    <source>
        <dbReference type="Proteomes" id="UP000284407"/>
    </source>
</evidence>
<organism evidence="1 2">
    <name type="scientific">Sulfitobacter guttiformis</name>
    <dbReference type="NCBI Taxonomy" id="74349"/>
    <lineage>
        <taxon>Bacteria</taxon>
        <taxon>Pseudomonadati</taxon>
        <taxon>Pseudomonadota</taxon>
        <taxon>Alphaproteobacteria</taxon>
        <taxon>Rhodobacterales</taxon>
        <taxon>Roseobacteraceae</taxon>
        <taxon>Sulfitobacter</taxon>
    </lineage>
</organism>
<dbReference type="STRING" id="1443111.Z949_1848"/>
<comment type="caution">
    <text evidence="1">The sequence shown here is derived from an EMBL/GenBank/DDBJ whole genome shotgun (WGS) entry which is preliminary data.</text>
</comment>
<dbReference type="Proteomes" id="UP000284407">
    <property type="component" value="Unassembled WGS sequence"/>
</dbReference>
<evidence type="ECO:0008006" key="3">
    <source>
        <dbReference type="Google" id="ProtNLM"/>
    </source>
</evidence>
<proteinExistence type="predicted"/>
<sequence length="144" mass="16016">MHPRTKIKDQIKDILSEAFPDVNVYVNLLGEVDPSFDEVIIVYVPDETTSRVNGKSTGMTGAPLKRLITVEIVASILLHAVTPEEEEIASDRSNALARKIGLCINNNHVALEPKGERQEHDIGDVIRIANVMTYQHEINDLMDS</sequence>
<keyword evidence="2" id="KW-1185">Reference proteome</keyword>
<protein>
    <recommendedName>
        <fullName evidence="3">Gp37 protein</fullName>
    </recommendedName>
</protein>
<gene>
    <name evidence="1" type="ORF">C8N30_2679</name>
</gene>
<dbReference type="AlphaFoldDB" id="A0A420DHA0"/>
<reference evidence="1 2" key="1">
    <citation type="submission" date="2018-09" db="EMBL/GenBank/DDBJ databases">
        <title>Genomic Encyclopedia of Archaeal and Bacterial Type Strains, Phase II (KMG-II): from individual species to whole genera.</title>
        <authorList>
            <person name="Goeker M."/>
        </authorList>
    </citation>
    <scope>NUCLEOTIDE SEQUENCE [LARGE SCALE GENOMIC DNA]</scope>
    <source>
        <strain evidence="1 2">DSM 11458</strain>
    </source>
</reference>
<evidence type="ECO:0000313" key="1">
    <source>
        <dbReference type="EMBL" id="RKE93602.1"/>
    </source>
</evidence>